<evidence type="ECO:0000313" key="2">
    <source>
        <dbReference type="Proteomes" id="UP000033874"/>
    </source>
</evidence>
<dbReference type="AlphaFoldDB" id="A0A0M3AS37"/>
<accession>A0A0M3AS37</accession>
<organism evidence="1 2">
    <name type="scientific">Sphingobium chungbukense</name>
    <dbReference type="NCBI Taxonomy" id="56193"/>
    <lineage>
        <taxon>Bacteria</taxon>
        <taxon>Pseudomonadati</taxon>
        <taxon>Pseudomonadota</taxon>
        <taxon>Alphaproteobacteria</taxon>
        <taxon>Sphingomonadales</taxon>
        <taxon>Sphingomonadaceae</taxon>
        <taxon>Sphingobium</taxon>
    </lineage>
</organism>
<comment type="caution">
    <text evidence="1">The sequence shown here is derived from an EMBL/GenBank/DDBJ whole genome shotgun (WGS) entry which is preliminary data.</text>
</comment>
<dbReference type="PATRIC" id="fig|56193.3.peg.1441"/>
<name>A0A0M3AS37_9SPHN</name>
<sequence length="71" mass="7839">MTDLNVHRQKKLTSYGEQNWMLCPCQQDQETPAGFIPAVIHDAAGPFIAALVCPECENEIAINGGRLETRP</sequence>
<protein>
    <submittedName>
        <fullName evidence="1">Uncharacterized protein</fullName>
    </submittedName>
</protein>
<keyword evidence="2" id="KW-1185">Reference proteome</keyword>
<dbReference type="Proteomes" id="UP000033874">
    <property type="component" value="Unassembled WGS sequence"/>
</dbReference>
<reference evidence="1 2" key="1">
    <citation type="submission" date="2015-04" db="EMBL/GenBank/DDBJ databases">
        <title>Genome sequence of aromatic hydrocarbons-degrading Sphingobium chungbukense DJ77.</title>
        <authorList>
            <person name="Kim Y.-C."/>
            <person name="Chae J.-C."/>
        </authorList>
    </citation>
    <scope>NUCLEOTIDE SEQUENCE [LARGE SCALE GENOMIC DNA]</scope>
    <source>
        <strain evidence="1 2">DJ77</strain>
    </source>
</reference>
<dbReference type="RefSeq" id="WP_046762886.1">
    <property type="nucleotide sequence ID" value="NZ_LBIC01000003.1"/>
</dbReference>
<dbReference type="EMBL" id="LBIC01000003">
    <property type="protein sequence ID" value="KKW92670.1"/>
    <property type="molecule type" value="Genomic_DNA"/>
</dbReference>
<dbReference type="STRING" id="56193.YP76_06970"/>
<gene>
    <name evidence="1" type="ORF">YP76_06970</name>
</gene>
<evidence type="ECO:0000313" key="1">
    <source>
        <dbReference type="EMBL" id="KKW92670.1"/>
    </source>
</evidence>
<proteinExistence type="predicted"/>